<dbReference type="EMBL" id="JACEIK010001164">
    <property type="protein sequence ID" value="MCD7466681.1"/>
    <property type="molecule type" value="Genomic_DNA"/>
</dbReference>
<accession>A0ABS8T748</accession>
<evidence type="ECO:0000313" key="2">
    <source>
        <dbReference type="EMBL" id="MCD7466681.1"/>
    </source>
</evidence>
<keyword evidence="3" id="KW-1185">Reference proteome</keyword>
<gene>
    <name evidence="2" type="ORF">HAX54_003615</name>
</gene>
<comment type="caution">
    <text evidence="2">The sequence shown here is derived from an EMBL/GenBank/DDBJ whole genome shotgun (WGS) entry which is preliminary data.</text>
</comment>
<evidence type="ECO:0000313" key="3">
    <source>
        <dbReference type="Proteomes" id="UP000823775"/>
    </source>
</evidence>
<sequence length="99" mass="10765">MIKGSIGQKHVTIYNIKKVSNHDATNDDNSASAQDSKDVTKTLDFQVWTLNKYGLRNLVNILLQVEEFILGRGSGSGSESSGNNKGDHGVPTQATNKNF</sequence>
<organism evidence="2 3">
    <name type="scientific">Datura stramonium</name>
    <name type="common">Jimsonweed</name>
    <name type="synonym">Common thornapple</name>
    <dbReference type="NCBI Taxonomy" id="4076"/>
    <lineage>
        <taxon>Eukaryota</taxon>
        <taxon>Viridiplantae</taxon>
        <taxon>Streptophyta</taxon>
        <taxon>Embryophyta</taxon>
        <taxon>Tracheophyta</taxon>
        <taxon>Spermatophyta</taxon>
        <taxon>Magnoliopsida</taxon>
        <taxon>eudicotyledons</taxon>
        <taxon>Gunneridae</taxon>
        <taxon>Pentapetalae</taxon>
        <taxon>asterids</taxon>
        <taxon>lamiids</taxon>
        <taxon>Solanales</taxon>
        <taxon>Solanaceae</taxon>
        <taxon>Solanoideae</taxon>
        <taxon>Datureae</taxon>
        <taxon>Datura</taxon>
    </lineage>
</organism>
<evidence type="ECO:0000256" key="1">
    <source>
        <dbReference type="SAM" id="MobiDB-lite"/>
    </source>
</evidence>
<protein>
    <submittedName>
        <fullName evidence="2">Uncharacterized protein</fullName>
    </submittedName>
</protein>
<name>A0ABS8T748_DATST</name>
<proteinExistence type="predicted"/>
<dbReference type="Proteomes" id="UP000823775">
    <property type="component" value="Unassembled WGS sequence"/>
</dbReference>
<reference evidence="2 3" key="1">
    <citation type="journal article" date="2021" name="BMC Genomics">
        <title>Datura genome reveals duplications of psychoactive alkaloid biosynthetic genes and high mutation rate following tissue culture.</title>
        <authorList>
            <person name="Rajewski A."/>
            <person name="Carter-House D."/>
            <person name="Stajich J."/>
            <person name="Litt A."/>
        </authorList>
    </citation>
    <scope>NUCLEOTIDE SEQUENCE [LARGE SCALE GENOMIC DNA]</scope>
    <source>
        <strain evidence="2">AR-01</strain>
    </source>
</reference>
<feature type="region of interest" description="Disordered" evidence="1">
    <location>
        <begin position="73"/>
        <end position="99"/>
    </location>
</feature>